<protein>
    <submittedName>
        <fullName evidence="2">Uncharacterized protein</fullName>
    </submittedName>
</protein>
<evidence type="ECO:0000313" key="3">
    <source>
        <dbReference type="Proteomes" id="UP000008370"/>
    </source>
</evidence>
<sequence length="343" mass="39279">MSGSSNAMPPEPPLTIFRWAQTWNAPNYNPERRAPQPPAERVEVGKNTTNKSFKMEDIARGILEWDINIDTIRELASILDAPYDWNAYGKEFRPMREFFPDIFPSRFNREVVLANRLVTTLFNDLSRCQNYIIAHHERVPTWYPSDFIPTFTEVGATCLQTETWSSPHPPVPDCATIGTEDRPLQVTNRPATRLPGDVKCSYKFQASWRQYTDPVNRREGVNKSRSEGTQAMKAEYEKVMAQINHYMEFPGGVGFERAAKYGYIITDEEVVLVRRAPVNVRDVPGGSYTQLYASRGFPLRRAEKGPVPRTYISGMLAVLWIHILVGCTDPKNSYVMLRPYFVE</sequence>
<reference evidence="2 3" key="1">
    <citation type="journal article" date="2012" name="BMC Genomics">
        <title>Comparative genomics of the white-rot fungi, Phanerochaete carnosa and P. chrysosporium, to elucidate the genetic basis of the distinct wood types they colonize.</title>
        <authorList>
            <person name="Suzuki H."/>
            <person name="MacDonald J."/>
            <person name="Syed K."/>
            <person name="Salamov A."/>
            <person name="Hori C."/>
            <person name="Aerts A."/>
            <person name="Henrissat B."/>
            <person name="Wiebenga A."/>
            <person name="vanKuyk P.A."/>
            <person name="Barry K."/>
            <person name="Lindquist E."/>
            <person name="LaButti K."/>
            <person name="Lapidus A."/>
            <person name="Lucas S."/>
            <person name="Coutinho P."/>
            <person name="Gong Y."/>
            <person name="Samejima M."/>
            <person name="Mahadevan R."/>
            <person name="Abou-Zaid M."/>
            <person name="de Vries R.P."/>
            <person name="Igarashi K."/>
            <person name="Yadav J.S."/>
            <person name="Grigoriev I.V."/>
            <person name="Master E.R."/>
        </authorList>
    </citation>
    <scope>NUCLEOTIDE SEQUENCE [LARGE SCALE GENOMIC DNA]</scope>
    <source>
        <strain evidence="2 3">HHB-10118-sp</strain>
    </source>
</reference>
<evidence type="ECO:0000313" key="2">
    <source>
        <dbReference type="EMBL" id="EKM52935.1"/>
    </source>
</evidence>
<evidence type="ECO:0000256" key="1">
    <source>
        <dbReference type="SAM" id="MobiDB-lite"/>
    </source>
</evidence>
<gene>
    <name evidence="2" type="ORF">PHACADRAFT_185759</name>
</gene>
<organism evidence="2 3">
    <name type="scientific">Phanerochaete carnosa (strain HHB-10118-sp)</name>
    <name type="common">White-rot fungus</name>
    <name type="synonym">Peniophora carnosa</name>
    <dbReference type="NCBI Taxonomy" id="650164"/>
    <lineage>
        <taxon>Eukaryota</taxon>
        <taxon>Fungi</taxon>
        <taxon>Dikarya</taxon>
        <taxon>Basidiomycota</taxon>
        <taxon>Agaricomycotina</taxon>
        <taxon>Agaricomycetes</taxon>
        <taxon>Polyporales</taxon>
        <taxon>Phanerochaetaceae</taxon>
        <taxon>Phanerochaete</taxon>
    </lineage>
</organism>
<feature type="region of interest" description="Disordered" evidence="1">
    <location>
        <begin position="27"/>
        <end position="48"/>
    </location>
</feature>
<accession>K5W1F5</accession>
<name>K5W1F5_PHACS</name>
<keyword evidence="3" id="KW-1185">Reference proteome</keyword>
<dbReference type="HOGENOM" id="CLU_980423_0_0_1"/>
<dbReference type="EMBL" id="JH930474">
    <property type="protein sequence ID" value="EKM52935.1"/>
    <property type="molecule type" value="Genomic_DNA"/>
</dbReference>
<dbReference type="KEGG" id="pco:PHACADRAFT_185759"/>
<feature type="compositionally biased region" description="Basic and acidic residues" evidence="1">
    <location>
        <begin position="30"/>
        <end position="44"/>
    </location>
</feature>
<dbReference type="InParanoid" id="K5W1F5"/>
<dbReference type="Proteomes" id="UP000008370">
    <property type="component" value="Unassembled WGS sequence"/>
</dbReference>
<dbReference type="GeneID" id="18910305"/>
<proteinExistence type="predicted"/>
<dbReference type="RefSeq" id="XP_007397652.1">
    <property type="nucleotide sequence ID" value="XM_007397590.1"/>
</dbReference>
<dbReference type="OrthoDB" id="2757509at2759"/>
<dbReference type="AlphaFoldDB" id="K5W1F5"/>